<reference evidence="1 2" key="2">
    <citation type="journal article" date="2022" name="Mol. Ecol. Resour.">
        <title>The genomes of chicory, endive, great burdock and yacon provide insights into Asteraceae paleo-polyploidization history and plant inulin production.</title>
        <authorList>
            <person name="Fan W."/>
            <person name="Wang S."/>
            <person name="Wang H."/>
            <person name="Wang A."/>
            <person name="Jiang F."/>
            <person name="Liu H."/>
            <person name="Zhao H."/>
            <person name="Xu D."/>
            <person name="Zhang Y."/>
        </authorList>
    </citation>
    <scope>NUCLEOTIDE SEQUENCE [LARGE SCALE GENOMIC DNA]</scope>
    <source>
        <strain evidence="2">cv. Yunnan</strain>
        <tissue evidence="1">Leaves</tissue>
    </source>
</reference>
<evidence type="ECO:0000313" key="2">
    <source>
        <dbReference type="Proteomes" id="UP001056120"/>
    </source>
</evidence>
<gene>
    <name evidence="1" type="ORF">L1987_84910</name>
</gene>
<dbReference type="Proteomes" id="UP001056120">
    <property type="component" value="Linkage Group LG29"/>
</dbReference>
<sequence>MAGGRALSYPGHDVLEKVKKKVYKVKEFWRVALRVTALFGANLLSAFAMYVMMNYLTNVWNLSITHAAGIINIFDGITSALVIVFAFFVDAFLGDLYMLVLSTIAYSVGLGLLSLSTPTFFGPCSRYKEECIGHKQKVMFFAALPLIAVGMAGHVVSSRSFLEQQYEARAPVAEAETPAVAAAETPAEAAAPAVAEAQSQSQSQAQAQAQEEVGMPGSFVSLLSSSSLQPVITVFISIIAFGIGLVTGAAILITLLYVKPWSIQFGLPAICTVTATLLFFSGYGQYKYIKPEWSPFRVFVAAATKDFQQVEQFTLIYNDDDTQSTSNLRWLDKAAIKFPDQAMSKSWTLCTVREVEDTKTGIRMVPKLLTFMGTGVVLSLGNTYFIEQANHMDRKVGKIKIPIPFFKLWDTPIGNLFGFLLKMMFASNTFDAARNNFDAMSVDVRLEMRPAPTLIALGMVWSVLCCIIAAAVETKRLDVIRNHGLLDKSNERIPMTVFYLLPQYLLLGVVREYINSGLESFLKENVPESMHKYLLHFQKFVLGIGSLANVLLVYVVGKASETNNNPNWFQHTSNKSRLDRYYWTLAALSAFNLVIFAIVFVCKYDIHWGWWPNGRGKSFRNTKI</sequence>
<evidence type="ECO:0000313" key="1">
    <source>
        <dbReference type="EMBL" id="KAI3675321.1"/>
    </source>
</evidence>
<reference evidence="2" key="1">
    <citation type="journal article" date="2022" name="Mol. Ecol. Resour.">
        <title>The genomes of chicory, endive, great burdock and yacon provide insights into Asteraceae palaeo-polyploidization history and plant inulin production.</title>
        <authorList>
            <person name="Fan W."/>
            <person name="Wang S."/>
            <person name="Wang H."/>
            <person name="Wang A."/>
            <person name="Jiang F."/>
            <person name="Liu H."/>
            <person name="Zhao H."/>
            <person name="Xu D."/>
            <person name="Zhang Y."/>
        </authorList>
    </citation>
    <scope>NUCLEOTIDE SEQUENCE [LARGE SCALE GENOMIC DNA]</scope>
    <source>
        <strain evidence="2">cv. Yunnan</strain>
    </source>
</reference>
<organism evidence="1 2">
    <name type="scientific">Smallanthus sonchifolius</name>
    <dbReference type="NCBI Taxonomy" id="185202"/>
    <lineage>
        <taxon>Eukaryota</taxon>
        <taxon>Viridiplantae</taxon>
        <taxon>Streptophyta</taxon>
        <taxon>Embryophyta</taxon>
        <taxon>Tracheophyta</taxon>
        <taxon>Spermatophyta</taxon>
        <taxon>Magnoliopsida</taxon>
        <taxon>eudicotyledons</taxon>
        <taxon>Gunneridae</taxon>
        <taxon>Pentapetalae</taxon>
        <taxon>asterids</taxon>
        <taxon>campanulids</taxon>
        <taxon>Asterales</taxon>
        <taxon>Asteraceae</taxon>
        <taxon>Asteroideae</taxon>
        <taxon>Heliantheae alliance</taxon>
        <taxon>Millerieae</taxon>
        <taxon>Smallanthus</taxon>
    </lineage>
</organism>
<proteinExistence type="predicted"/>
<keyword evidence="2" id="KW-1185">Reference proteome</keyword>
<comment type="caution">
    <text evidence="1">The sequence shown here is derived from an EMBL/GenBank/DDBJ whole genome shotgun (WGS) entry which is preliminary data.</text>
</comment>
<dbReference type="EMBL" id="CM042046">
    <property type="protein sequence ID" value="KAI3675321.1"/>
    <property type="molecule type" value="Genomic_DNA"/>
</dbReference>
<name>A0ACB8XW36_9ASTR</name>
<protein>
    <submittedName>
        <fullName evidence="1">Uncharacterized protein</fullName>
    </submittedName>
</protein>
<accession>A0ACB8XW36</accession>